<dbReference type="Pfam" id="PF15919">
    <property type="entry name" value="HicB_lk_antitox"/>
    <property type="match status" value="1"/>
</dbReference>
<feature type="domain" description="HicB-like antitoxin of toxin-antitoxin system" evidence="1">
    <location>
        <begin position="8"/>
        <end position="123"/>
    </location>
</feature>
<dbReference type="CDD" id="cd22231">
    <property type="entry name" value="RHH_NikR_HicB-like"/>
    <property type="match status" value="1"/>
</dbReference>
<protein>
    <submittedName>
        <fullName evidence="2">Type II toxin-antitoxin system HicB family antitoxin</fullName>
    </submittedName>
</protein>
<evidence type="ECO:0000259" key="1">
    <source>
        <dbReference type="Pfam" id="PF15919"/>
    </source>
</evidence>
<reference evidence="2" key="1">
    <citation type="submission" date="2022-12" db="EMBL/GenBank/DDBJ databases">
        <title>Bacterial isolates from different developmental stages of Nematostella vectensis.</title>
        <authorList>
            <person name="Fraune S."/>
        </authorList>
    </citation>
    <scope>NUCLEOTIDE SEQUENCE</scope>
    <source>
        <strain evidence="2">G21630-S1</strain>
    </source>
</reference>
<proteinExistence type="predicted"/>
<dbReference type="Proteomes" id="UP001069802">
    <property type="component" value="Unassembled WGS sequence"/>
</dbReference>
<comment type="caution">
    <text evidence="2">The sequence shown here is derived from an EMBL/GenBank/DDBJ whole genome shotgun (WGS) entry which is preliminary data.</text>
</comment>
<sequence>MIEQKRLYPAVMHKDVDSDYNIIIPDLDGCYASGRTIEEVLINAHEAADLMVEELVKAKADVPRASQVEDLSRDTLQGSYMVTLVSVILPSRAKRVQVTIDEAVLEAIDAVSSNRSKFLTDAARAFLSQTIR</sequence>
<organism evidence="2 3">
    <name type="scientific">Kiloniella laminariae</name>
    <dbReference type="NCBI Taxonomy" id="454162"/>
    <lineage>
        <taxon>Bacteria</taxon>
        <taxon>Pseudomonadati</taxon>
        <taxon>Pseudomonadota</taxon>
        <taxon>Alphaproteobacteria</taxon>
        <taxon>Rhodospirillales</taxon>
        <taxon>Kiloniellaceae</taxon>
        <taxon>Kiloniella</taxon>
    </lineage>
</organism>
<dbReference type="Gene3D" id="3.30.160.250">
    <property type="match status" value="1"/>
</dbReference>
<keyword evidence="3" id="KW-1185">Reference proteome</keyword>
<name>A0ABT4LKP8_9PROT</name>
<gene>
    <name evidence="2" type="ORF">O4H49_12900</name>
</gene>
<dbReference type="RefSeq" id="WP_269423844.1">
    <property type="nucleotide sequence ID" value="NZ_JAPWGY010000004.1"/>
</dbReference>
<dbReference type="SUPFAM" id="SSF143100">
    <property type="entry name" value="TTHA1013/TTHA0281-like"/>
    <property type="match status" value="1"/>
</dbReference>
<evidence type="ECO:0000313" key="3">
    <source>
        <dbReference type="Proteomes" id="UP001069802"/>
    </source>
</evidence>
<evidence type="ECO:0000313" key="2">
    <source>
        <dbReference type="EMBL" id="MCZ4281681.1"/>
    </source>
</evidence>
<dbReference type="EMBL" id="JAPWGY010000004">
    <property type="protein sequence ID" value="MCZ4281681.1"/>
    <property type="molecule type" value="Genomic_DNA"/>
</dbReference>
<dbReference type="InterPro" id="IPR035069">
    <property type="entry name" value="TTHA1013/TTHA0281-like"/>
</dbReference>
<dbReference type="InterPro" id="IPR031807">
    <property type="entry name" value="HicB-like"/>
</dbReference>
<accession>A0ABT4LKP8</accession>